<evidence type="ECO:0000256" key="1">
    <source>
        <dbReference type="SAM" id="MobiDB-lite"/>
    </source>
</evidence>
<organism evidence="2 3">
    <name type="scientific">Xylona heveae (strain CBS 132557 / TC161)</name>
    <dbReference type="NCBI Taxonomy" id="1328760"/>
    <lineage>
        <taxon>Eukaryota</taxon>
        <taxon>Fungi</taxon>
        <taxon>Dikarya</taxon>
        <taxon>Ascomycota</taxon>
        <taxon>Pezizomycotina</taxon>
        <taxon>Xylonomycetes</taxon>
        <taxon>Xylonales</taxon>
        <taxon>Xylonaceae</taxon>
        <taxon>Xylona</taxon>
    </lineage>
</organism>
<sequence length="226" mass="24985">MSQPRLLFKVSQNIELLNLRRSRGREQVDSFSFASGPSNEIPNQDMSLKKGCIDLSGHSESTASIPASKENSSPKAGPQGIENSNAARYPVWRSTRTASQKANSEIARILAPKAKILKKSESQTVASKQRTTKRGARQDRARNVPKRLMSLESKSPFKAPTFPRPTARVLKKLCTPRNVLGPPSRPSSAPQTPRHSVGNRKTNIKTSLTERKKVSETLLNVLRSMM</sequence>
<dbReference type="InParanoid" id="A0A165JYZ9"/>
<feature type="region of interest" description="Disordered" evidence="1">
    <location>
        <begin position="175"/>
        <end position="208"/>
    </location>
</feature>
<feature type="compositionally biased region" description="Polar residues" evidence="1">
    <location>
        <begin position="186"/>
        <end position="207"/>
    </location>
</feature>
<accession>A0A165JYZ9</accession>
<feature type="region of interest" description="Disordered" evidence="1">
    <location>
        <begin position="21"/>
        <end position="89"/>
    </location>
</feature>
<keyword evidence="3" id="KW-1185">Reference proteome</keyword>
<feature type="compositionally biased region" description="Polar residues" evidence="1">
    <location>
        <begin position="29"/>
        <end position="46"/>
    </location>
</feature>
<reference evidence="2 3" key="1">
    <citation type="journal article" date="2016" name="Fungal Biol.">
        <title>The genome of Xylona heveae provides a window into fungal endophytism.</title>
        <authorList>
            <person name="Gazis R."/>
            <person name="Kuo A."/>
            <person name="Riley R."/>
            <person name="LaButti K."/>
            <person name="Lipzen A."/>
            <person name="Lin J."/>
            <person name="Amirebrahimi M."/>
            <person name="Hesse C.N."/>
            <person name="Spatafora J.W."/>
            <person name="Henrissat B."/>
            <person name="Hainaut M."/>
            <person name="Grigoriev I.V."/>
            <person name="Hibbett D.S."/>
        </authorList>
    </citation>
    <scope>NUCLEOTIDE SEQUENCE [LARGE SCALE GENOMIC DNA]</scope>
    <source>
        <strain evidence="2 3">TC161</strain>
    </source>
</reference>
<gene>
    <name evidence="2" type="ORF">L228DRAFT_19027</name>
</gene>
<evidence type="ECO:0000313" key="2">
    <source>
        <dbReference type="EMBL" id="KZF26806.1"/>
    </source>
</evidence>
<protein>
    <submittedName>
        <fullName evidence="2">Uncharacterized protein</fullName>
    </submittedName>
</protein>
<dbReference type="GeneID" id="28894734"/>
<name>A0A165JYZ9_XYLHT</name>
<dbReference type="EMBL" id="KV407454">
    <property type="protein sequence ID" value="KZF26806.1"/>
    <property type="molecule type" value="Genomic_DNA"/>
</dbReference>
<feature type="region of interest" description="Disordered" evidence="1">
    <location>
        <begin position="118"/>
        <end position="145"/>
    </location>
</feature>
<evidence type="ECO:0000313" key="3">
    <source>
        <dbReference type="Proteomes" id="UP000076632"/>
    </source>
</evidence>
<dbReference type="Proteomes" id="UP000076632">
    <property type="component" value="Unassembled WGS sequence"/>
</dbReference>
<proteinExistence type="predicted"/>
<feature type="compositionally biased region" description="Polar residues" evidence="1">
    <location>
        <begin position="58"/>
        <end position="74"/>
    </location>
</feature>
<dbReference type="AlphaFoldDB" id="A0A165JYZ9"/>
<dbReference type="RefSeq" id="XP_018192361.1">
    <property type="nucleotide sequence ID" value="XM_018329597.1"/>
</dbReference>